<evidence type="ECO:0000313" key="1">
    <source>
        <dbReference type="EMBL" id="EGG07825.1"/>
    </source>
</evidence>
<keyword evidence="2" id="KW-1185">Reference proteome</keyword>
<accession>F4RIJ4</accession>
<dbReference type="OrthoDB" id="6159137at2759"/>
<dbReference type="VEuPathDB" id="FungiDB:MELLADRAFT_71609"/>
<dbReference type="EMBL" id="GL883103">
    <property type="protein sequence ID" value="EGG07825.1"/>
    <property type="molecule type" value="Genomic_DNA"/>
</dbReference>
<sequence>MIHTRRYMVIRRRCCIYQAIIILLDIIKVLEKAEGATDTNCATEKRLIIKIYCAYTTLQNYYFPEFQCTMKLSHSADPTAHPKPSIKICL</sequence>
<name>F4RIJ4_MELLP</name>
<proteinExistence type="predicted"/>
<dbReference type="KEGG" id="mlr:MELLADRAFT_71609"/>
<dbReference type="GeneID" id="18931876"/>
<dbReference type="AlphaFoldDB" id="F4RIJ4"/>
<organism evidence="2">
    <name type="scientific">Melampsora larici-populina (strain 98AG31 / pathotype 3-4-7)</name>
    <name type="common">Poplar leaf rust fungus</name>
    <dbReference type="NCBI Taxonomy" id="747676"/>
    <lineage>
        <taxon>Eukaryota</taxon>
        <taxon>Fungi</taxon>
        <taxon>Dikarya</taxon>
        <taxon>Basidiomycota</taxon>
        <taxon>Pucciniomycotina</taxon>
        <taxon>Pucciniomycetes</taxon>
        <taxon>Pucciniales</taxon>
        <taxon>Melampsoraceae</taxon>
        <taxon>Melampsora</taxon>
    </lineage>
</organism>
<dbReference type="InParanoid" id="F4RIJ4"/>
<gene>
    <name evidence="1" type="ORF">MELLADRAFT_71609</name>
</gene>
<evidence type="ECO:0000313" key="2">
    <source>
        <dbReference type="Proteomes" id="UP000001072"/>
    </source>
</evidence>
<dbReference type="Proteomes" id="UP000001072">
    <property type="component" value="Unassembled WGS sequence"/>
</dbReference>
<reference evidence="2" key="1">
    <citation type="journal article" date="2011" name="Proc. Natl. Acad. Sci. U.S.A.">
        <title>Obligate biotrophy features unraveled by the genomic analysis of rust fungi.</title>
        <authorList>
            <person name="Duplessis S."/>
            <person name="Cuomo C.A."/>
            <person name="Lin Y.-C."/>
            <person name="Aerts A."/>
            <person name="Tisserant E."/>
            <person name="Veneault-Fourrey C."/>
            <person name="Joly D.L."/>
            <person name="Hacquard S."/>
            <person name="Amselem J."/>
            <person name="Cantarel B.L."/>
            <person name="Chiu R."/>
            <person name="Coutinho P.M."/>
            <person name="Feau N."/>
            <person name="Field M."/>
            <person name="Frey P."/>
            <person name="Gelhaye E."/>
            <person name="Goldberg J."/>
            <person name="Grabherr M.G."/>
            <person name="Kodira C.D."/>
            <person name="Kohler A."/>
            <person name="Kuees U."/>
            <person name="Lindquist E.A."/>
            <person name="Lucas S.M."/>
            <person name="Mago R."/>
            <person name="Mauceli E."/>
            <person name="Morin E."/>
            <person name="Murat C."/>
            <person name="Pangilinan J.L."/>
            <person name="Park R."/>
            <person name="Pearson M."/>
            <person name="Quesneville H."/>
            <person name="Rouhier N."/>
            <person name="Sakthikumar S."/>
            <person name="Salamov A.A."/>
            <person name="Schmutz J."/>
            <person name="Selles B."/>
            <person name="Shapiro H."/>
            <person name="Tanguay P."/>
            <person name="Tuskan G.A."/>
            <person name="Henrissat B."/>
            <person name="Van de Peer Y."/>
            <person name="Rouze P."/>
            <person name="Ellis J.G."/>
            <person name="Dodds P.N."/>
            <person name="Schein J.E."/>
            <person name="Zhong S."/>
            <person name="Hamelin R.C."/>
            <person name="Grigoriev I.V."/>
            <person name="Szabo L.J."/>
            <person name="Martin F."/>
        </authorList>
    </citation>
    <scope>NUCLEOTIDE SEQUENCE [LARGE SCALE GENOMIC DNA]</scope>
    <source>
        <strain evidence="2">98AG31 / pathotype 3-4-7</strain>
    </source>
</reference>
<protein>
    <submittedName>
        <fullName evidence="1">Uncharacterized protein</fullName>
    </submittedName>
</protein>
<dbReference type="HOGENOM" id="CLU_2441302_0_0_1"/>
<dbReference type="RefSeq" id="XP_007409157.1">
    <property type="nucleotide sequence ID" value="XM_007409095.1"/>
</dbReference>